<dbReference type="eggNOG" id="COG1195">
    <property type="taxonomic scope" value="Bacteria"/>
</dbReference>
<dbReference type="InterPro" id="IPR018078">
    <property type="entry name" value="DNA-binding_RecF_CS"/>
</dbReference>
<comment type="function">
    <text evidence="12 13 14">The RecF protein is involved in DNA metabolism; it is required for DNA replication and normal SOS inducibility. RecF binds preferentially to single-stranded, linear DNA. It also seems to bind ATP.</text>
</comment>
<dbReference type="OrthoDB" id="9803889at2"/>
<dbReference type="STRING" id="645127.ckrop_0002"/>
<comment type="subcellular location">
    <subcellularLocation>
        <location evidence="1 13 14">Cytoplasm</location>
    </subcellularLocation>
</comment>
<evidence type="ECO:0000313" key="18">
    <source>
        <dbReference type="Proteomes" id="UP000001473"/>
    </source>
</evidence>
<feature type="binding site" evidence="13">
    <location>
        <begin position="30"/>
        <end position="37"/>
    </location>
    <ligand>
        <name>ATP</name>
        <dbReference type="ChEBI" id="CHEBI:30616"/>
    </ligand>
</feature>
<dbReference type="Gene3D" id="3.40.50.300">
    <property type="entry name" value="P-loop containing nucleotide triphosphate hydrolases"/>
    <property type="match status" value="1"/>
</dbReference>
<keyword evidence="8 13" id="KW-0067">ATP-binding</keyword>
<dbReference type="PROSITE" id="PS00618">
    <property type="entry name" value="RECF_2"/>
    <property type="match status" value="1"/>
</dbReference>
<sequence>MYIRALQLRNFRSWPELDLHLGPGITVFSGPNGHGKTNVVEALDYVAHLGSHRVSTDAPLVREGREYTTVSATAINSGRELTAHMLIKARGSNKAQINRAPCKSPRQLLGIVKTVLFSPEDLALVRGEPEHRRRFLDDLLIGRFPRWAGTRSDYDKILRQRNTLLKRASRTLRQGYGGGNDSDSALDTLDTWDSHLAAAGAQVMAQRIVLAHVLSPYVKNAYQRLAPESRPAQITYRSTVDKALVEAGITPETVANDVAGATPVIEAVLLSELARRRDTDIQRGTSTCGPHRDDVELLLGTQPARGYASHGESWSFALALRLASFEWQREQGTDPILILDDVFAELDAARRRALATVAKDAEQTLVTAAVGDDLPQDLVNSDIRVLTVEASTVDDSDIRSSRITHDSADGGATEGTATDTDDEGGDAHE</sequence>
<keyword evidence="10 13" id="KW-0234">DNA repair</keyword>
<dbReference type="Gene3D" id="1.20.1050.90">
    <property type="entry name" value="RecF/RecN/SMC, N-terminal domain"/>
    <property type="match status" value="1"/>
</dbReference>
<evidence type="ECO:0000256" key="9">
    <source>
        <dbReference type="ARBA" id="ARBA00023125"/>
    </source>
</evidence>
<dbReference type="NCBIfam" id="TIGR00611">
    <property type="entry name" value="recf"/>
    <property type="match status" value="1"/>
</dbReference>
<keyword evidence="9 13" id="KW-0238">DNA-binding</keyword>
<evidence type="ECO:0000256" key="7">
    <source>
        <dbReference type="ARBA" id="ARBA00022763"/>
    </source>
</evidence>
<evidence type="ECO:0000256" key="5">
    <source>
        <dbReference type="ARBA" id="ARBA00022705"/>
    </source>
</evidence>
<evidence type="ECO:0000256" key="2">
    <source>
        <dbReference type="ARBA" id="ARBA00008016"/>
    </source>
</evidence>
<keyword evidence="6 13" id="KW-0547">Nucleotide-binding</keyword>
<dbReference type="Pfam" id="PF02463">
    <property type="entry name" value="SMC_N"/>
    <property type="match status" value="1"/>
</dbReference>
<dbReference type="AlphaFoldDB" id="C4LGB2"/>
<dbReference type="GO" id="GO:0006260">
    <property type="term" value="P:DNA replication"/>
    <property type="evidence" value="ECO:0007669"/>
    <property type="project" value="UniProtKB-UniRule"/>
</dbReference>
<evidence type="ECO:0000256" key="15">
    <source>
        <dbReference type="SAM" id="MobiDB-lite"/>
    </source>
</evidence>
<dbReference type="InterPro" id="IPR042174">
    <property type="entry name" value="RecF_2"/>
</dbReference>
<evidence type="ECO:0000256" key="6">
    <source>
        <dbReference type="ARBA" id="ARBA00022741"/>
    </source>
</evidence>
<feature type="compositionally biased region" description="Low complexity" evidence="15">
    <location>
        <begin position="409"/>
        <end position="418"/>
    </location>
</feature>
<evidence type="ECO:0000256" key="12">
    <source>
        <dbReference type="ARBA" id="ARBA00025401"/>
    </source>
</evidence>
<evidence type="ECO:0000259" key="16">
    <source>
        <dbReference type="Pfam" id="PF02463"/>
    </source>
</evidence>
<evidence type="ECO:0000313" key="17">
    <source>
        <dbReference type="EMBL" id="ACR16802.1"/>
    </source>
</evidence>
<dbReference type="PROSITE" id="PS00617">
    <property type="entry name" value="RECF_1"/>
    <property type="match status" value="1"/>
</dbReference>
<keyword evidence="7 13" id="KW-0227">DNA damage</keyword>
<dbReference type="RefSeq" id="WP_012730690.1">
    <property type="nucleotide sequence ID" value="NC_012704.1"/>
</dbReference>
<keyword evidence="11 13" id="KW-0742">SOS response</keyword>
<organism evidence="17 18">
    <name type="scientific">Corynebacterium kroppenstedtii (strain DSM 44385 / JCM 11950 / CIP 105744 / CCUG 35717)</name>
    <dbReference type="NCBI Taxonomy" id="645127"/>
    <lineage>
        <taxon>Bacteria</taxon>
        <taxon>Bacillati</taxon>
        <taxon>Actinomycetota</taxon>
        <taxon>Actinomycetes</taxon>
        <taxon>Mycobacteriales</taxon>
        <taxon>Corynebacteriaceae</taxon>
        <taxon>Corynebacterium</taxon>
    </lineage>
</organism>
<evidence type="ECO:0000256" key="11">
    <source>
        <dbReference type="ARBA" id="ARBA00023236"/>
    </source>
</evidence>
<name>C4LGB2_CORK4</name>
<evidence type="ECO:0000256" key="1">
    <source>
        <dbReference type="ARBA" id="ARBA00004496"/>
    </source>
</evidence>
<dbReference type="GO" id="GO:0009432">
    <property type="term" value="P:SOS response"/>
    <property type="evidence" value="ECO:0007669"/>
    <property type="project" value="UniProtKB-UniRule"/>
</dbReference>
<keyword evidence="18" id="KW-1185">Reference proteome</keyword>
<gene>
    <name evidence="13" type="primary">recF</name>
    <name evidence="17" type="ordered locus">ckrop_0002</name>
</gene>
<feature type="compositionally biased region" description="Basic and acidic residues" evidence="15">
    <location>
        <begin position="398"/>
        <end position="408"/>
    </location>
</feature>
<evidence type="ECO:0000256" key="10">
    <source>
        <dbReference type="ARBA" id="ARBA00023204"/>
    </source>
</evidence>
<dbReference type="HAMAP" id="MF_00365">
    <property type="entry name" value="RecF"/>
    <property type="match status" value="1"/>
</dbReference>
<evidence type="ECO:0000256" key="3">
    <source>
        <dbReference type="ARBA" id="ARBA00020170"/>
    </source>
</evidence>
<protein>
    <recommendedName>
        <fullName evidence="3 13">DNA replication and repair protein RecF</fullName>
    </recommendedName>
</protein>
<feature type="domain" description="RecF/RecN/SMC N-terminal" evidence="16">
    <location>
        <begin position="2"/>
        <end position="368"/>
    </location>
</feature>
<dbReference type="InterPro" id="IPR003395">
    <property type="entry name" value="RecF/RecN/SMC_N"/>
</dbReference>
<dbReference type="EMBL" id="CP001620">
    <property type="protein sequence ID" value="ACR16802.1"/>
    <property type="molecule type" value="Genomic_DNA"/>
</dbReference>
<keyword evidence="4 13" id="KW-0963">Cytoplasm</keyword>
<feature type="compositionally biased region" description="Acidic residues" evidence="15">
    <location>
        <begin position="419"/>
        <end position="429"/>
    </location>
</feature>
<dbReference type="HOGENOM" id="CLU_040267_1_1_11"/>
<evidence type="ECO:0000256" key="14">
    <source>
        <dbReference type="RuleBase" id="RU000578"/>
    </source>
</evidence>
<evidence type="ECO:0000256" key="8">
    <source>
        <dbReference type="ARBA" id="ARBA00022840"/>
    </source>
</evidence>
<dbReference type="KEGG" id="ckp:ckrop_0002"/>
<dbReference type="SUPFAM" id="SSF52540">
    <property type="entry name" value="P-loop containing nucleoside triphosphate hydrolases"/>
    <property type="match status" value="1"/>
</dbReference>
<reference evidence="17 18" key="1">
    <citation type="journal article" date="2008" name="J. Biotechnol.">
        <title>Ultrafast pyrosequencing of Corynebacterium kroppenstedtii DSM44385 revealed insights into the physiology of a lipophilic corynebacterium that lacks mycolic acids.</title>
        <authorList>
            <person name="Tauch A."/>
            <person name="Schneider J."/>
            <person name="Szczepanowski R."/>
            <person name="Tilker A."/>
            <person name="Viehoever P."/>
            <person name="Gartemann K.-H."/>
            <person name="Arnold W."/>
            <person name="Blom J."/>
            <person name="Brinkrolf K."/>
            <person name="Brune I."/>
            <person name="Goetker S."/>
            <person name="Weisshaar B."/>
            <person name="Goesmann A."/>
            <person name="Droege M."/>
            <person name="Puehler A."/>
        </authorList>
    </citation>
    <scope>NUCLEOTIDE SEQUENCE [LARGE SCALE GENOMIC DNA]</scope>
    <source>
        <strain evidence="18">DSM 44385 / JCM 11950 / CIP 105744 / CCUG 35717</strain>
    </source>
</reference>
<dbReference type="GO" id="GO:0006302">
    <property type="term" value="P:double-strand break repair"/>
    <property type="evidence" value="ECO:0007669"/>
    <property type="project" value="TreeGrafter"/>
</dbReference>
<dbReference type="Proteomes" id="UP000001473">
    <property type="component" value="Chromosome"/>
</dbReference>
<comment type="similarity">
    <text evidence="2 13 14">Belongs to the RecF family.</text>
</comment>
<proteinExistence type="inferred from homology"/>
<dbReference type="InterPro" id="IPR027417">
    <property type="entry name" value="P-loop_NTPase"/>
</dbReference>
<dbReference type="PANTHER" id="PTHR32182:SF0">
    <property type="entry name" value="DNA REPLICATION AND REPAIR PROTEIN RECF"/>
    <property type="match status" value="1"/>
</dbReference>
<dbReference type="GO" id="GO:0003697">
    <property type="term" value="F:single-stranded DNA binding"/>
    <property type="evidence" value="ECO:0007669"/>
    <property type="project" value="UniProtKB-UniRule"/>
</dbReference>
<dbReference type="PANTHER" id="PTHR32182">
    <property type="entry name" value="DNA REPLICATION AND REPAIR PROTEIN RECF"/>
    <property type="match status" value="1"/>
</dbReference>
<evidence type="ECO:0000256" key="4">
    <source>
        <dbReference type="ARBA" id="ARBA00022490"/>
    </source>
</evidence>
<dbReference type="GO" id="GO:0000731">
    <property type="term" value="P:DNA synthesis involved in DNA repair"/>
    <property type="evidence" value="ECO:0007669"/>
    <property type="project" value="TreeGrafter"/>
</dbReference>
<dbReference type="GO" id="GO:0005524">
    <property type="term" value="F:ATP binding"/>
    <property type="evidence" value="ECO:0007669"/>
    <property type="project" value="UniProtKB-UniRule"/>
</dbReference>
<evidence type="ECO:0000256" key="13">
    <source>
        <dbReference type="HAMAP-Rule" id="MF_00365"/>
    </source>
</evidence>
<dbReference type="GO" id="GO:0005737">
    <property type="term" value="C:cytoplasm"/>
    <property type="evidence" value="ECO:0007669"/>
    <property type="project" value="UniProtKB-SubCell"/>
</dbReference>
<accession>C4LGB2</accession>
<feature type="region of interest" description="Disordered" evidence="15">
    <location>
        <begin position="398"/>
        <end position="429"/>
    </location>
</feature>
<dbReference type="InterPro" id="IPR001238">
    <property type="entry name" value="DNA-binding_RecF"/>
</dbReference>
<keyword evidence="5 13" id="KW-0235">DNA replication</keyword>